<dbReference type="PIRSF" id="PIRSF016719">
    <property type="entry name" value="UCP016719"/>
    <property type="match status" value="1"/>
</dbReference>
<dbReference type="RefSeq" id="WP_197441863.1">
    <property type="nucleotide sequence ID" value="NZ_CP036267.1"/>
</dbReference>
<dbReference type="KEGG" id="tpol:Mal48_42960"/>
<dbReference type="PANTHER" id="PTHR42915">
    <property type="entry name" value="HYPOTHETICAL 460 KDA PROTEIN IN FEUA-SIGW INTERGENIC REGION [PRECURSOR]"/>
    <property type="match status" value="1"/>
</dbReference>
<dbReference type="Gene3D" id="3.90.1150.140">
    <property type="match status" value="1"/>
</dbReference>
<proteinExistence type="predicted"/>
<feature type="domain" description="Peptidoglycan beta-N-acetylmuramidase NamZ N-terminal" evidence="2">
    <location>
        <begin position="66"/>
        <end position="264"/>
    </location>
</feature>
<evidence type="ECO:0008006" key="6">
    <source>
        <dbReference type="Google" id="ProtNLM"/>
    </source>
</evidence>
<keyword evidence="5" id="KW-1185">Reference proteome</keyword>
<dbReference type="Pfam" id="PF20732">
    <property type="entry name" value="NamZ_C"/>
    <property type="match status" value="1"/>
</dbReference>
<dbReference type="AlphaFoldDB" id="A0A517QTR3"/>
<dbReference type="GO" id="GO:0033922">
    <property type="term" value="F:peptidoglycan beta-N-acetylmuramidase activity"/>
    <property type="evidence" value="ECO:0007669"/>
    <property type="project" value="InterPro"/>
</dbReference>
<name>A0A517QTR3_9PLAN</name>
<dbReference type="EMBL" id="CP036267">
    <property type="protein sequence ID" value="QDT35023.1"/>
    <property type="molecule type" value="Genomic_DNA"/>
</dbReference>
<dbReference type="InterPro" id="IPR048503">
    <property type="entry name" value="NamZ_C"/>
</dbReference>
<sequence length="419" mass="46678" precursor="true">MMFLFPQRVDSNSKPQAKSASNWLRLFLVVLCFSMSSSPTSADDGVLNGIDVLQRDKFKLLADQRVGLITNHTGLNRDGVSTVKLLNDAKNVSLKALFSPEHGFEGKLDVSKIGDTKDQSTGLIVFSLYGATRRPTKEMLDEVDTLVFDIQDIGARFYTYVSTMGEAMTQAAAQGKRFVVLDRPNPINGVNVAGPMLDAGEESFVGYHHLPVRHGMTTGELAMMLNKELKLDLNLHVVKCEGWQREHFWDETSLVWVNPSPNMRCLTQALLYPGIGLIETTNLSVGRGTDTPFEVIGAPWINPRELADALNRQETPGVSYVPIRYTPDSSKYKDEECGGVNIIITNRDQFEPLRVGFEVSTQLQKLYPNDWKGKDAMRLLGNRKTLDAILAGESAENVKSIAEQGVDQFLKRREGFLLY</sequence>
<evidence type="ECO:0000313" key="4">
    <source>
        <dbReference type="EMBL" id="QDT35023.1"/>
    </source>
</evidence>
<dbReference type="Gene3D" id="3.40.50.12170">
    <property type="entry name" value="Uncharacterised protein PF07075, DUF1343"/>
    <property type="match status" value="1"/>
</dbReference>
<gene>
    <name evidence="4" type="ORF">Mal48_42960</name>
</gene>
<feature type="signal peptide" evidence="1">
    <location>
        <begin position="1"/>
        <end position="42"/>
    </location>
</feature>
<evidence type="ECO:0000259" key="3">
    <source>
        <dbReference type="Pfam" id="PF20732"/>
    </source>
</evidence>
<organism evidence="4 5">
    <name type="scientific">Thalassoglobus polymorphus</name>
    <dbReference type="NCBI Taxonomy" id="2527994"/>
    <lineage>
        <taxon>Bacteria</taxon>
        <taxon>Pseudomonadati</taxon>
        <taxon>Planctomycetota</taxon>
        <taxon>Planctomycetia</taxon>
        <taxon>Planctomycetales</taxon>
        <taxon>Planctomycetaceae</taxon>
        <taxon>Thalassoglobus</taxon>
    </lineage>
</organism>
<evidence type="ECO:0000256" key="1">
    <source>
        <dbReference type="SAM" id="SignalP"/>
    </source>
</evidence>
<reference evidence="4 5" key="1">
    <citation type="submission" date="2019-02" db="EMBL/GenBank/DDBJ databases">
        <title>Deep-cultivation of Planctomycetes and their phenomic and genomic characterization uncovers novel biology.</title>
        <authorList>
            <person name="Wiegand S."/>
            <person name="Jogler M."/>
            <person name="Boedeker C."/>
            <person name="Pinto D."/>
            <person name="Vollmers J."/>
            <person name="Rivas-Marin E."/>
            <person name="Kohn T."/>
            <person name="Peeters S.H."/>
            <person name="Heuer A."/>
            <person name="Rast P."/>
            <person name="Oberbeckmann S."/>
            <person name="Bunk B."/>
            <person name="Jeske O."/>
            <person name="Meyerdierks A."/>
            <person name="Storesund J.E."/>
            <person name="Kallscheuer N."/>
            <person name="Luecker S."/>
            <person name="Lage O.M."/>
            <person name="Pohl T."/>
            <person name="Merkel B.J."/>
            <person name="Hornburger P."/>
            <person name="Mueller R.-W."/>
            <person name="Bruemmer F."/>
            <person name="Labrenz M."/>
            <person name="Spormann A.M."/>
            <person name="Op den Camp H."/>
            <person name="Overmann J."/>
            <person name="Amann R."/>
            <person name="Jetten M.S.M."/>
            <person name="Mascher T."/>
            <person name="Medema M.H."/>
            <person name="Devos D.P."/>
            <person name="Kaster A.-K."/>
            <person name="Ovreas L."/>
            <person name="Rohde M."/>
            <person name="Galperin M.Y."/>
            <person name="Jogler C."/>
        </authorList>
    </citation>
    <scope>NUCLEOTIDE SEQUENCE [LARGE SCALE GENOMIC DNA]</scope>
    <source>
        <strain evidence="4 5">Mal48</strain>
    </source>
</reference>
<accession>A0A517QTR3</accession>
<dbReference type="Pfam" id="PF07075">
    <property type="entry name" value="NamZ_N"/>
    <property type="match status" value="1"/>
</dbReference>
<dbReference type="InterPro" id="IPR048502">
    <property type="entry name" value="NamZ_N"/>
</dbReference>
<dbReference type="InterPro" id="IPR008302">
    <property type="entry name" value="NamZ"/>
</dbReference>
<keyword evidence="1" id="KW-0732">Signal</keyword>
<evidence type="ECO:0000259" key="2">
    <source>
        <dbReference type="Pfam" id="PF07075"/>
    </source>
</evidence>
<dbReference type="Proteomes" id="UP000315724">
    <property type="component" value="Chromosome"/>
</dbReference>
<feature type="domain" description="Peptidoglycan beta-N-acetylmuramidase NamZ C-terminal" evidence="3">
    <location>
        <begin position="270"/>
        <end position="419"/>
    </location>
</feature>
<protein>
    <recommendedName>
        <fullName evidence="6">DUF1343 domain-containing protein</fullName>
    </recommendedName>
</protein>
<dbReference type="PANTHER" id="PTHR42915:SF1">
    <property type="entry name" value="PEPTIDOGLYCAN BETA-N-ACETYLMURAMIDASE NAMZ"/>
    <property type="match status" value="1"/>
</dbReference>
<evidence type="ECO:0000313" key="5">
    <source>
        <dbReference type="Proteomes" id="UP000315724"/>
    </source>
</evidence>
<feature type="chain" id="PRO_5021721947" description="DUF1343 domain-containing protein" evidence="1">
    <location>
        <begin position="43"/>
        <end position="419"/>
    </location>
</feature>